<reference evidence="2" key="1">
    <citation type="journal article" date="2012" name="G3 (Bethesda)">
        <title>Pichia sorbitophila, an interspecies yeast hybrid reveals early steps of genome resolution following polyploidization.</title>
        <authorList>
            <person name="Leh Louis V."/>
            <person name="Despons L."/>
            <person name="Friedrich A."/>
            <person name="Martin T."/>
            <person name="Durrens P."/>
            <person name="Casaregola S."/>
            <person name="Neuveglise C."/>
            <person name="Fairhead C."/>
            <person name="Marck C."/>
            <person name="Cruz J.A."/>
            <person name="Straub M.L."/>
            <person name="Kugler V."/>
            <person name="Sacerdot C."/>
            <person name="Uzunov Z."/>
            <person name="Thierry A."/>
            <person name="Weiss S."/>
            <person name="Bleykasten C."/>
            <person name="De Montigny J."/>
            <person name="Jacques N."/>
            <person name="Jung P."/>
            <person name="Lemaire M."/>
            <person name="Mallet S."/>
            <person name="Morel G."/>
            <person name="Richard G.F."/>
            <person name="Sarkar A."/>
            <person name="Savel G."/>
            <person name="Schacherer J."/>
            <person name="Seret M.L."/>
            <person name="Talla E."/>
            <person name="Samson G."/>
            <person name="Jubin C."/>
            <person name="Poulain J."/>
            <person name="Vacherie B."/>
            <person name="Barbe V."/>
            <person name="Pelletier E."/>
            <person name="Sherman D.J."/>
            <person name="Westhof E."/>
            <person name="Weissenbach J."/>
            <person name="Baret P.V."/>
            <person name="Wincker P."/>
            <person name="Gaillardin C."/>
            <person name="Dujon B."/>
            <person name="Souciet J.L."/>
        </authorList>
    </citation>
    <scope>NUCLEOTIDE SEQUENCE [LARGE SCALE GENOMIC DNA]</scope>
    <source>
        <strain evidence="2">CBS 270.75 / DBVPG 7215 / KCTC 17166 / NRRL Y-17582</strain>
    </source>
</reference>
<dbReference type="HOGENOM" id="CLU_598506_0_0_1"/>
<gene>
    <name evidence="1" type="ordered locus">Ecym_1174</name>
</gene>
<dbReference type="RefSeq" id="XP_003644241.1">
    <property type="nucleotide sequence ID" value="XM_003644193.1"/>
</dbReference>
<dbReference type="GeneID" id="11472573"/>
<dbReference type="PANTHER" id="PTHR36419:SF1">
    <property type="entry name" value="RHO1 GEF LOCALIZING PROTEIN 1"/>
    <property type="match status" value="1"/>
</dbReference>
<dbReference type="Proteomes" id="UP000006790">
    <property type="component" value="Chromosome 1"/>
</dbReference>
<evidence type="ECO:0000313" key="2">
    <source>
        <dbReference type="Proteomes" id="UP000006790"/>
    </source>
</evidence>
<organism evidence="1 2">
    <name type="scientific">Eremothecium cymbalariae (strain CBS 270.75 / DBVPG 7215 / KCTC 17166 / NRRL Y-17582)</name>
    <name type="common">Yeast</name>
    <dbReference type="NCBI Taxonomy" id="931890"/>
    <lineage>
        <taxon>Eukaryota</taxon>
        <taxon>Fungi</taxon>
        <taxon>Dikarya</taxon>
        <taxon>Ascomycota</taxon>
        <taxon>Saccharomycotina</taxon>
        <taxon>Saccharomycetes</taxon>
        <taxon>Saccharomycetales</taxon>
        <taxon>Saccharomycetaceae</taxon>
        <taxon>Eremothecium</taxon>
    </lineage>
</organism>
<evidence type="ECO:0000313" key="1">
    <source>
        <dbReference type="EMBL" id="AET37424.1"/>
    </source>
</evidence>
<keyword evidence="2" id="KW-1185">Reference proteome</keyword>
<dbReference type="GO" id="GO:0000917">
    <property type="term" value="P:division septum assembly"/>
    <property type="evidence" value="ECO:0007669"/>
    <property type="project" value="TreeGrafter"/>
</dbReference>
<dbReference type="EMBL" id="CP002497">
    <property type="protein sequence ID" value="AET37424.1"/>
    <property type="molecule type" value="Genomic_DNA"/>
</dbReference>
<dbReference type="InterPro" id="IPR053060">
    <property type="entry name" value="Cytokinesis_Signaling_Reg"/>
</dbReference>
<evidence type="ECO:0008006" key="3">
    <source>
        <dbReference type="Google" id="ProtNLM"/>
    </source>
</evidence>
<proteinExistence type="predicted"/>
<accession>G8JMW0</accession>
<dbReference type="FunCoup" id="G8JMW0">
    <property type="interactions" value="62"/>
</dbReference>
<name>G8JMW0_ERECY</name>
<dbReference type="KEGG" id="erc:Ecym_1174"/>
<dbReference type="GO" id="GO:0097271">
    <property type="term" value="P:protein localization to bud neck"/>
    <property type="evidence" value="ECO:0007669"/>
    <property type="project" value="EnsemblFungi"/>
</dbReference>
<sequence length="442" mass="50590">MPCPVISLKPSYNSITRGCPGIYETLPRIECELRIRSNDGRPIFIERIEVMLKTTEVLNSTGPSFTSKPKLEKETIHYKKNIKLSHKKIIGIDIPLTIGLPDDIKETNYNKFGYTFTCITCVVLYRCSPYKSSGSDSAPLSESFKSMVHVERYNLLASSELSPPLKRTVTSADKKFQVSYSIKNPCLATEDVLEVEVELFPNLVHSHRESYSQKIFNKKVKLKSIVLEFKEFLEVYESHMDGRDHTLQTDYTPYNTIIGESGVNLKTQLDISTKNSLFKEFEKSMNEPTVMYQVPHHEQNLESPIPETVIIKSKNKNLREFQYHRSISSRGKLFSVTHGLVIKFKISHGKDFEVYQPLDITAWPKSSTALIEQFIANEREVANRAKSFYDAFGGIRRNKVTGIVEYPPLPPVVYAADIETMEHLGVIYTKDLKYLQRIPIIE</sequence>
<dbReference type="OrthoDB" id="4001642at2759"/>
<dbReference type="OMA" id="PRIECQL"/>
<dbReference type="PANTHER" id="PTHR36419">
    <property type="entry name" value="ARRESTIN FAMILY PROTEIN 1"/>
    <property type="match status" value="1"/>
</dbReference>
<dbReference type="InParanoid" id="G8JMW0"/>
<dbReference type="eggNOG" id="ENOG502QSRB">
    <property type="taxonomic scope" value="Eukaryota"/>
</dbReference>
<dbReference type="STRING" id="931890.G8JMW0"/>
<protein>
    <recommendedName>
        <fullName evidence="3">Arrestin C-terminal-like domain-containing protein</fullName>
    </recommendedName>
</protein>
<dbReference type="AlphaFoldDB" id="G8JMW0"/>
<dbReference type="GO" id="GO:0000935">
    <property type="term" value="C:division septum"/>
    <property type="evidence" value="ECO:0007669"/>
    <property type="project" value="TreeGrafter"/>
</dbReference>